<name>C9LP44_9FIRM</name>
<sequence length="44" mass="4653">MAGSGNKNGRRELNAGKGKSFQVNRNLSAGESCVLLHGKLIVKI</sequence>
<proteinExistence type="predicted"/>
<gene>
    <name evidence="1" type="ORF">GCWU000321_01318</name>
</gene>
<dbReference type="Proteomes" id="UP000004736">
    <property type="component" value="Unassembled WGS sequence"/>
</dbReference>
<protein>
    <submittedName>
        <fullName evidence="1">Uncharacterized protein</fullName>
    </submittedName>
</protein>
<dbReference type="AlphaFoldDB" id="C9LP44"/>
<accession>C9LP44</accession>
<comment type="caution">
    <text evidence="1">The sequence shown here is derived from an EMBL/GenBank/DDBJ whole genome shotgun (WGS) entry which is preliminary data.</text>
</comment>
<evidence type="ECO:0000313" key="1">
    <source>
        <dbReference type="EMBL" id="EEW97330.1"/>
    </source>
</evidence>
<keyword evidence="2" id="KW-1185">Reference proteome</keyword>
<evidence type="ECO:0000313" key="2">
    <source>
        <dbReference type="Proteomes" id="UP000004736"/>
    </source>
</evidence>
<reference evidence="1" key="1">
    <citation type="submission" date="2009-09" db="EMBL/GenBank/DDBJ databases">
        <authorList>
            <person name="Weinstock G."/>
            <person name="Sodergren E."/>
            <person name="Clifton S."/>
            <person name="Fulton L."/>
            <person name="Fulton B."/>
            <person name="Courtney L."/>
            <person name="Fronick C."/>
            <person name="Harrison M."/>
            <person name="Strong C."/>
            <person name="Farmer C."/>
            <person name="Delahaunty K."/>
            <person name="Markovic C."/>
            <person name="Hall O."/>
            <person name="Minx P."/>
            <person name="Tomlinson C."/>
            <person name="Mitreva M."/>
            <person name="Nelson J."/>
            <person name="Hou S."/>
            <person name="Wollam A."/>
            <person name="Pepin K.H."/>
            <person name="Johnson M."/>
            <person name="Bhonagiri V."/>
            <person name="Nash W.E."/>
            <person name="Warren W."/>
            <person name="Chinwalla A."/>
            <person name="Mardis E.R."/>
            <person name="Wilson R.K."/>
        </authorList>
    </citation>
    <scope>NUCLEOTIDE SEQUENCE [LARGE SCALE GENOMIC DNA]</scope>
    <source>
        <strain evidence="1">DSM 15470</strain>
    </source>
</reference>
<dbReference type="HOGENOM" id="CLU_3215434_0_0_9"/>
<dbReference type="EMBL" id="ACIM02000001">
    <property type="protein sequence ID" value="EEW97330.1"/>
    <property type="molecule type" value="Genomic_DNA"/>
</dbReference>
<organism evidence="1 2">
    <name type="scientific">Dialister invisus DSM 15470</name>
    <dbReference type="NCBI Taxonomy" id="592028"/>
    <lineage>
        <taxon>Bacteria</taxon>
        <taxon>Bacillati</taxon>
        <taxon>Bacillota</taxon>
        <taxon>Negativicutes</taxon>
        <taxon>Veillonellales</taxon>
        <taxon>Veillonellaceae</taxon>
        <taxon>Dialister</taxon>
    </lineage>
</organism>